<dbReference type="AlphaFoldDB" id="A0A564YYX3"/>
<organism evidence="1 2">
    <name type="scientific">Hymenolepis diminuta</name>
    <name type="common">Rat tapeworm</name>
    <dbReference type="NCBI Taxonomy" id="6216"/>
    <lineage>
        <taxon>Eukaryota</taxon>
        <taxon>Metazoa</taxon>
        <taxon>Spiralia</taxon>
        <taxon>Lophotrochozoa</taxon>
        <taxon>Platyhelminthes</taxon>
        <taxon>Cestoda</taxon>
        <taxon>Eucestoda</taxon>
        <taxon>Cyclophyllidea</taxon>
        <taxon>Hymenolepididae</taxon>
        <taxon>Hymenolepis</taxon>
    </lineage>
</organism>
<dbReference type="EMBL" id="CABIJS010000499">
    <property type="protein sequence ID" value="VUZ52432.1"/>
    <property type="molecule type" value="Genomic_DNA"/>
</dbReference>
<proteinExistence type="predicted"/>
<name>A0A564YYX3_HYMDI</name>
<reference evidence="1 2" key="1">
    <citation type="submission" date="2019-07" db="EMBL/GenBank/DDBJ databases">
        <authorList>
            <person name="Jastrzebski P J."/>
            <person name="Paukszto L."/>
            <person name="Jastrzebski P J."/>
        </authorList>
    </citation>
    <scope>NUCLEOTIDE SEQUENCE [LARGE SCALE GENOMIC DNA]</scope>
    <source>
        <strain evidence="1 2">WMS-il1</strain>
    </source>
</reference>
<evidence type="ECO:0000313" key="2">
    <source>
        <dbReference type="Proteomes" id="UP000321570"/>
    </source>
</evidence>
<keyword evidence="2" id="KW-1185">Reference proteome</keyword>
<evidence type="ECO:0000313" key="1">
    <source>
        <dbReference type="EMBL" id="VUZ52432.1"/>
    </source>
</evidence>
<sequence>MNWIEWIKSTMSGIKIYLYFPIYYSLQCIFSGSSSLRLRSNPYRVIRSLDDNFPPWRCEMHLCLQSQRFLDQFPLECIR</sequence>
<dbReference type="Proteomes" id="UP000321570">
    <property type="component" value="Unassembled WGS sequence"/>
</dbReference>
<protein>
    <submittedName>
        <fullName evidence="1">Uncharacterized protein</fullName>
    </submittedName>
</protein>
<gene>
    <name evidence="1" type="ORF">WMSIL1_LOCUS11008</name>
</gene>
<accession>A0A564YYX3</accession>